<proteinExistence type="predicted"/>
<protein>
    <submittedName>
        <fullName evidence="1">Uncharacterized protein</fullName>
    </submittedName>
</protein>
<evidence type="ECO:0000313" key="2">
    <source>
        <dbReference type="Proteomes" id="UP000582643"/>
    </source>
</evidence>
<dbReference type="AlphaFoldDB" id="A0A7W7XCY7"/>
<accession>A0A7W7XCY7</accession>
<evidence type="ECO:0000313" key="1">
    <source>
        <dbReference type="EMBL" id="MBB4984154.1"/>
    </source>
</evidence>
<gene>
    <name evidence="1" type="ORF">GGE06_005100</name>
</gene>
<keyword evidence="2" id="KW-1185">Reference proteome</keyword>
<organism evidence="1 2">
    <name type="scientific">Streptomyces nymphaeiformis</name>
    <dbReference type="NCBI Taxonomy" id="2663842"/>
    <lineage>
        <taxon>Bacteria</taxon>
        <taxon>Bacillati</taxon>
        <taxon>Actinomycetota</taxon>
        <taxon>Actinomycetes</taxon>
        <taxon>Kitasatosporales</taxon>
        <taxon>Streptomycetaceae</taxon>
        <taxon>Streptomyces</taxon>
    </lineage>
</organism>
<comment type="caution">
    <text evidence="1">The sequence shown here is derived from an EMBL/GenBank/DDBJ whole genome shotgun (WGS) entry which is preliminary data.</text>
</comment>
<reference evidence="1 2" key="1">
    <citation type="submission" date="2020-08" db="EMBL/GenBank/DDBJ databases">
        <title>Genomic Encyclopedia of Type Strains, Phase III (KMG-III): the genomes of soil and plant-associated and newly described type strains.</title>
        <authorList>
            <person name="Whitman W."/>
        </authorList>
    </citation>
    <scope>NUCLEOTIDE SEQUENCE [LARGE SCALE GENOMIC DNA]</scope>
    <source>
        <strain evidence="1 2">SFB5A</strain>
    </source>
</reference>
<dbReference type="EMBL" id="JACHJY010000007">
    <property type="protein sequence ID" value="MBB4984154.1"/>
    <property type="molecule type" value="Genomic_DNA"/>
</dbReference>
<dbReference type="Proteomes" id="UP000582643">
    <property type="component" value="Unassembled WGS sequence"/>
</dbReference>
<name>A0A7W7XCY7_9ACTN</name>
<sequence>MERVFGETDPVARRVEELRLEAALLGNPAWAKQRIIDGGLLRGVSVQGAVWARGWHHLITRSSPRHQNPNALREVAGRVREWLTPDRIADFRERSYWSQSENPTRRMTRALTSALEALQDHLDYPNGRCEVTIPVMTSESSSNYGRSDVALLSSSLERPDIVIEIDSQPNQDAVRKLRFAADAGALPVWVRHGKGPVPVLDGVAVIDVRPDALARAALRHRPKPAYEGRDPGADTGPYLW</sequence>
<dbReference type="RefSeq" id="WP_184931799.1">
    <property type="nucleotide sequence ID" value="NZ_JACHJY010000007.1"/>
</dbReference>